<dbReference type="GO" id="GO:0005737">
    <property type="term" value="C:cytoplasm"/>
    <property type="evidence" value="ECO:0007669"/>
    <property type="project" value="UniProtKB-SubCell"/>
</dbReference>
<protein>
    <submittedName>
        <fullName evidence="5">Putative PRAME family member 24</fullName>
    </submittedName>
</protein>
<gene>
    <name evidence="5" type="ORF">MDA_GLEAN10016626</name>
</gene>
<dbReference type="InterPro" id="IPR050694">
    <property type="entry name" value="LRRC14/PRAME"/>
</dbReference>
<comment type="subcellular location">
    <subcellularLocation>
        <location evidence="1">Cytoplasm</location>
    </subcellularLocation>
</comment>
<dbReference type="PANTHER" id="PTHR14224">
    <property type="entry name" value="SIMILAR TO PREFERENTIALLY EXPRESSED ANTIGEN IN MELANOMA-LIKE 3"/>
    <property type="match status" value="1"/>
</dbReference>
<dbReference type="Proteomes" id="UP000010556">
    <property type="component" value="Unassembled WGS sequence"/>
</dbReference>
<reference evidence="6" key="1">
    <citation type="journal article" date="2013" name="Science">
        <title>Comparative analysis of bat genomes provides insight into the evolution of flight and immunity.</title>
        <authorList>
            <person name="Zhang G."/>
            <person name="Cowled C."/>
            <person name="Shi Z."/>
            <person name="Huang Z."/>
            <person name="Bishop-Lilly K.A."/>
            <person name="Fang X."/>
            <person name="Wynne J.W."/>
            <person name="Xiong Z."/>
            <person name="Baker M.L."/>
            <person name="Zhao W."/>
            <person name="Tachedjian M."/>
            <person name="Zhu Y."/>
            <person name="Zhou P."/>
            <person name="Jiang X."/>
            <person name="Ng J."/>
            <person name="Yang L."/>
            <person name="Wu L."/>
            <person name="Xiao J."/>
            <person name="Feng Y."/>
            <person name="Chen Y."/>
            <person name="Sun X."/>
            <person name="Zhang Y."/>
            <person name="Marsh G.A."/>
            <person name="Crameri G."/>
            <person name="Broder C.C."/>
            <person name="Frey K.G."/>
            <person name="Wang L.F."/>
            <person name="Wang J."/>
        </authorList>
    </citation>
    <scope>NUCLEOTIDE SEQUENCE [LARGE SCALE GENOMIC DNA]</scope>
</reference>
<sequence>MSIRAPPTLLELAAKRLLRDQASAIAALEHLPAELFPYLFAMTYPGGRRLQLLKALAQAWPFTVLPLGVLMRRPPDHAPTRAAGLKAVFDALDVLLAQEVRPRRGNCRCWI</sequence>
<organism evidence="5 6">
    <name type="scientific">Myotis davidii</name>
    <name type="common">David's myotis</name>
    <dbReference type="NCBI Taxonomy" id="225400"/>
    <lineage>
        <taxon>Eukaryota</taxon>
        <taxon>Metazoa</taxon>
        <taxon>Chordata</taxon>
        <taxon>Craniata</taxon>
        <taxon>Vertebrata</taxon>
        <taxon>Euteleostomi</taxon>
        <taxon>Mammalia</taxon>
        <taxon>Eutheria</taxon>
        <taxon>Laurasiatheria</taxon>
        <taxon>Chiroptera</taxon>
        <taxon>Yangochiroptera</taxon>
        <taxon>Vespertilionidae</taxon>
        <taxon>Myotis</taxon>
    </lineage>
</organism>
<evidence type="ECO:0000313" key="6">
    <source>
        <dbReference type="Proteomes" id="UP000010556"/>
    </source>
</evidence>
<evidence type="ECO:0000256" key="1">
    <source>
        <dbReference type="ARBA" id="ARBA00004496"/>
    </source>
</evidence>
<evidence type="ECO:0000256" key="2">
    <source>
        <dbReference type="ARBA" id="ARBA00022490"/>
    </source>
</evidence>
<evidence type="ECO:0000313" key="5">
    <source>
        <dbReference type="EMBL" id="ELK37014.1"/>
    </source>
</evidence>
<dbReference type="PANTHER" id="PTHR14224:SF9">
    <property type="entry name" value="LEUCINE-RICH REPEAT-CONTAINING PROTEIN 14"/>
    <property type="match status" value="1"/>
</dbReference>
<dbReference type="EMBL" id="KB100898">
    <property type="protein sequence ID" value="ELK37014.1"/>
    <property type="molecule type" value="Genomic_DNA"/>
</dbReference>
<keyword evidence="6" id="KW-1185">Reference proteome</keyword>
<name>L5MEJ6_MYODS</name>
<keyword evidence="3" id="KW-0433">Leucine-rich repeat</keyword>
<keyword evidence="2" id="KW-0963">Cytoplasm</keyword>
<keyword evidence="4" id="KW-0677">Repeat</keyword>
<accession>L5MEJ6</accession>
<evidence type="ECO:0000256" key="4">
    <source>
        <dbReference type="ARBA" id="ARBA00022737"/>
    </source>
</evidence>
<proteinExistence type="predicted"/>
<dbReference type="AlphaFoldDB" id="L5MEJ6"/>
<evidence type="ECO:0000256" key="3">
    <source>
        <dbReference type="ARBA" id="ARBA00022614"/>
    </source>
</evidence>